<evidence type="ECO:0000256" key="2">
    <source>
        <dbReference type="ARBA" id="ARBA00022741"/>
    </source>
</evidence>
<protein>
    <recommendedName>
        <fullName evidence="4">Protein kinase domain-containing protein</fullName>
    </recommendedName>
</protein>
<dbReference type="RefSeq" id="XP_046067894.1">
    <property type="nucleotide sequence ID" value="XM_046211954.1"/>
</dbReference>
<dbReference type="AlphaFoldDB" id="A0AAD4KIB1"/>
<accession>A0AAD4KIB1</accession>
<dbReference type="GO" id="GO:0005524">
    <property type="term" value="F:ATP binding"/>
    <property type="evidence" value="ECO:0007669"/>
    <property type="project" value="UniProtKB-KW"/>
</dbReference>
<keyword evidence="6" id="KW-1185">Reference proteome</keyword>
<dbReference type="GeneID" id="70242241"/>
<dbReference type="Gene3D" id="1.10.510.10">
    <property type="entry name" value="Transferase(Phosphotransferase) domain 1"/>
    <property type="match status" value="1"/>
</dbReference>
<organism evidence="5 6">
    <name type="scientific">Talaromyces proteolyticus</name>
    <dbReference type="NCBI Taxonomy" id="1131652"/>
    <lineage>
        <taxon>Eukaryota</taxon>
        <taxon>Fungi</taxon>
        <taxon>Dikarya</taxon>
        <taxon>Ascomycota</taxon>
        <taxon>Pezizomycotina</taxon>
        <taxon>Eurotiomycetes</taxon>
        <taxon>Eurotiomycetidae</taxon>
        <taxon>Eurotiales</taxon>
        <taxon>Trichocomaceae</taxon>
        <taxon>Talaromyces</taxon>
        <taxon>Talaromyces sect. Bacilispori</taxon>
    </lineage>
</organism>
<dbReference type="InterPro" id="IPR000719">
    <property type="entry name" value="Prot_kinase_dom"/>
</dbReference>
<name>A0AAD4KIB1_9EURO</name>
<evidence type="ECO:0000259" key="4">
    <source>
        <dbReference type="PROSITE" id="PS50011"/>
    </source>
</evidence>
<proteinExistence type="inferred from homology"/>
<evidence type="ECO:0000313" key="5">
    <source>
        <dbReference type="EMBL" id="KAH8691897.1"/>
    </source>
</evidence>
<dbReference type="Proteomes" id="UP001201262">
    <property type="component" value="Unassembled WGS sequence"/>
</dbReference>
<dbReference type="GO" id="GO:0004672">
    <property type="term" value="F:protein kinase activity"/>
    <property type="evidence" value="ECO:0007669"/>
    <property type="project" value="InterPro"/>
</dbReference>
<dbReference type="InterPro" id="IPR051931">
    <property type="entry name" value="PAK3-like"/>
</dbReference>
<keyword evidence="3" id="KW-0067">ATP-binding</keyword>
<evidence type="ECO:0000313" key="6">
    <source>
        <dbReference type="Proteomes" id="UP001201262"/>
    </source>
</evidence>
<evidence type="ECO:0000256" key="3">
    <source>
        <dbReference type="ARBA" id="ARBA00022840"/>
    </source>
</evidence>
<dbReference type="EMBL" id="JAJTJA010000011">
    <property type="protein sequence ID" value="KAH8691897.1"/>
    <property type="molecule type" value="Genomic_DNA"/>
</dbReference>
<keyword evidence="2" id="KW-0547">Nucleotide-binding</keyword>
<gene>
    <name evidence="5" type="ORF">BGW36DRAFT_304284</name>
</gene>
<dbReference type="SMART" id="SM00220">
    <property type="entry name" value="S_TKc"/>
    <property type="match status" value="1"/>
</dbReference>
<dbReference type="PROSITE" id="PS50011">
    <property type="entry name" value="PROTEIN_KINASE_DOM"/>
    <property type="match status" value="1"/>
</dbReference>
<reference evidence="5" key="1">
    <citation type="submission" date="2021-12" db="EMBL/GenBank/DDBJ databases">
        <title>Convergent genome expansion in fungi linked to evolution of root-endophyte symbiosis.</title>
        <authorList>
            <consortium name="DOE Joint Genome Institute"/>
            <person name="Ke Y.-H."/>
            <person name="Bonito G."/>
            <person name="Liao H.-L."/>
            <person name="Looney B."/>
            <person name="Rojas-Flechas A."/>
            <person name="Nash J."/>
            <person name="Hameed K."/>
            <person name="Schadt C."/>
            <person name="Martin F."/>
            <person name="Crous P.W."/>
            <person name="Miettinen O."/>
            <person name="Magnuson J.K."/>
            <person name="Labbe J."/>
            <person name="Jacobson D."/>
            <person name="Doktycz M.J."/>
            <person name="Veneault-Fourrey C."/>
            <person name="Kuo A."/>
            <person name="Mondo S."/>
            <person name="Calhoun S."/>
            <person name="Riley R."/>
            <person name="Ohm R."/>
            <person name="LaButti K."/>
            <person name="Andreopoulos B."/>
            <person name="Pangilinan J."/>
            <person name="Nolan M."/>
            <person name="Tritt A."/>
            <person name="Clum A."/>
            <person name="Lipzen A."/>
            <person name="Daum C."/>
            <person name="Barry K."/>
            <person name="Grigoriev I.V."/>
            <person name="Vilgalys R."/>
        </authorList>
    </citation>
    <scope>NUCLEOTIDE SEQUENCE</scope>
    <source>
        <strain evidence="5">PMI_201</strain>
    </source>
</reference>
<comment type="similarity">
    <text evidence="1">Belongs to the protein kinase superfamily. STE Ser/Thr protein kinase family. STE20 subfamily.</text>
</comment>
<dbReference type="PANTHER" id="PTHR45832:SF22">
    <property type="entry name" value="SERINE_THREONINE-PROTEIN KINASE SAMKA-RELATED"/>
    <property type="match status" value="1"/>
</dbReference>
<sequence>MDNPDSKYHKFQEVDHAGHAILSLEDKEHLPHVLIKERPDNKSIPGFLKAASHKNVVSLLSAFHHSGVVSLVYECDYVNMTVASVSGCAEFKETDIATVCREVLQGLEYIHSELRIAHGSVNDKNVLLTLSGDVKIANIGDSMLNAMTLRDRDLDLKAVGKIAMNLQDRSTKLENLDVEHWTSNTASDSIRQFIKNTGEQTMNVLLKHDFLTLSGPSWTLKPYIMAALKFDSASRRAMGFKD</sequence>
<feature type="domain" description="Protein kinase" evidence="4">
    <location>
        <begin position="1"/>
        <end position="242"/>
    </location>
</feature>
<dbReference type="SUPFAM" id="SSF56112">
    <property type="entry name" value="Protein kinase-like (PK-like)"/>
    <property type="match status" value="1"/>
</dbReference>
<dbReference type="PANTHER" id="PTHR45832">
    <property type="entry name" value="SERINE/THREONINE-PROTEIN KINASE SAMKA-RELATED-RELATED"/>
    <property type="match status" value="1"/>
</dbReference>
<comment type="caution">
    <text evidence="5">The sequence shown here is derived from an EMBL/GenBank/DDBJ whole genome shotgun (WGS) entry which is preliminary data.</text>
</comment>
<evidence type="ECO:0000256" key="1">
    <source>
        <dbReference type="ARBA" id="ARBA00008874"/>
    </source>
</evidence>
<dbReference type="InterPro" id="IPR011009">
    <property type="entry name" value="Kinase-like_dom_sf"/>
</dbReference>
<dbReference type="Pfam" id="PF00069">
    <property type="entry name" value="Pkinase"/>
    <property type="match status" value="1"/>
</dbReference>